<evidence type="ECO:0000256" key="1">
    <source>
        <dbReference type="SAM" id="Phobius"/>
    </source>
</evidence>
<dbReference type="PATRIC" id="fig|1200352.3.peg.2425"/>
<keyword evidence="1" id="KW-0472">Membrane</keyword>
<dbReference type="EMBL" id="CP003696">
    <property type="protein sequence ID" value="AGP32002.1"/>
    <property type="molecule type" value="Genomic_DNA"/>
</dbReference>
<dbReference type="STRING" id="1200352.A606_11815"/>
<dbReference type="HOGENOM" id="CLU_1376169_0_0_11"/>
<evidence type="ECO:0000313" key="2">
    <source>
        <dbReference type="EMBL" id="AGP32002.1"/>
    </source>
</evidence>
<dbReference type="AlphaFoldDB" id="S4XFV0"/>
<proteinExistence type="predicted"/>
<keyword evidence="3" id="KW-1185">Reference proteome</keyword>
<reference evidence="2 3" key="1">
    <citation type="submission" date="2012-06" db="EMBL/GenBank/DDBJ databases">
        <title>Complete genome sequence of Corynebacterium terpenotabidum Y-11 (=DSM 44721).</title>
        <authorList>
            <person name="Ruckert C."/>
            <person name="Albersmeier A."/>
            <person name="Al-Dilaimi A."/>
            <person name="Szczepanowski R."/>
            <person name="Kalinowski J."/>
        </authorList>
    </citation>
    <scope>NUCLEOTIDE SEQUENCE [LARGE SCALE GENOMIC DNA]</scope>
    <source>
        <strain evidence="2 3">Y-11</strain>
    </source>
</reference>
<organism evidence="2 3">
    <name type="scientific">Corynebacterium terpenotabidum Y-11</name>
    <dbReference type="NCBI Taxonomy" id="1200352"/>
    <lineage>
        <taxon>Bacteria</taxon>
        <taxon>Bacillati</taxon>
        <taxon>Actinomycetota</taxon>
        <taxon>Actinomycetes</taxon>
        <taxon>Mycobacteriales</taxon>
        <taxon>Corynebacteriaceae</taxon>
        <taxon>Corynebacterium</taxon>
    </lineage>
</organism>
<keyword evidence="1" id="KW-0812">Transmembrane</keyword>
<sequence>MSGLFDSFLGLPHLVQMIIVAFVIIGIPWLVNKVVEVVIDGGIELASSGMDSVIDRHEVKKQGAELLQKKTTFGTDQPDPHAIRDAILAAFPPVADGSRVAARLVSNDEGWGGCTLTFAYGNADREYFRALVYIGRPTPAQQGRSGCHGEIRMVAAPTDAGGTFPHVRELGGWRDQVVTRIHQASGGSRNVDLSAADY</sequence>
<accession>S4XFV0</accession>
<gene>
    <name evidence="2" type="ORF">A606_11815</name>
</gene>
<dbReference type="KEGG" id="cter:A606_11815"/>
<feature type="transmembrane region" description="Helical" evidence="1">
    <location>
        <begin position="12"/>
        <end position="31"/>
    </location>
</feature>
<evidence type="ECO:0000313" key="3">
    <source>
        <dbReference type="Proteomes" id="UP000014809"/>
    </source>
</evidence>
<dbReference type="RefSeq" id="WP_020442350.1">
    <property type="nucleotide sequence ID" value="NC_021663.1"/>
</dbReference>
<name>S4XFV0_9CORY</name>
<protein>
    <submittedName>
        <fullName evidence="2">Uncharacterized protein</fullName>
    </submittedName>
</protein>
<dbReference type="Proteomes" id="UP000014809">
    <property type="component" value="Chromosome"/>
</dbReference>
<keyword evidence="1" id="KW-1133">Transmembrane helix</keyword>